<evidence type="ECO:0000313" key="3">
    <source>
        <dbReference type="EMBL" id="OAI17108.1"/>
    </source>
</evidence>
<dbReference type="OrthoDB" id="5298951at2"/>
<feature type="domain" description="UmuC" evidence="2">
    <location>
        <begin position="61"/>
        <end position="174"/>
    </location>
</feature>
<comment type="caution">
    <text evidence="3">The sequence shown here is derived from an EMBL/GenBank/DDBJ whole genome shotgun (WGS) entry which is preliminary data.</text>
</comment>
<sequence length="493" mass="54484">MAATARALAPRYLPPRHSEVAPAAHRPKLWVCAYFPDLALTAAGLDSRLACALQETVKGRPSLYAVSPPARLAGVERGMTPAAALALCPGLQIQNRDPQLEHIALDLLADAALDFSPWVSRDLPQALLLEVSSCLRLFGGAESLSEQLRQTLAGIGHRAHLALAPSPAAAEMLARLNLEVVVAQPAKLRSLLGPLPLAAAGFDAKLSQRLARTGVQTLADVWRLPRDGLARRYGPELLGRLDALAGHDSRLPKQFHRPPRFAAGRELPAELDKLDHFFPAVEQLLEQLAEFLRRRDAAVQAVELRLLHYRRPATPVELSLRHASRDPLHCARLLREKLERTPLPAPVLAVKLFSEAVVPFQPRSFSLFDDEAREQDWQSALEQLQSRLGHQALQYPTAAAEHRPERAGVLGLESAAEQAELPPRPLWLLSSPKPMNSAELHFAQDRERIASGWWDGAPVRRDYRIAHDRAGRKLWVFQDLKPNGGWYCHGLFG</sequence>
<dbReference type="Proteomes" id="UP000077628">
    <property type="component" value="Unassembled WGS sequence"/>
</dbReference>
<gene>
    <name evidence="3" type="ORF">A1355_00400</name>
</gene>
<dbReference type="InterPro" id="IPR001126">
    <property type="entry name" value="UmuC"/>
</dbReference>
<dbReference type="InterPro" id="IPR043502">
    <property type="entry name" value="DNA/RNA_pol_sf"/>
</dbReference>
<dbReference type="STRING" id="702114.A1355_00400"/>
<dbReference type="RefSeq" id="WP_064029851.1">
    <property type="nucleotide sequence ID" value="NZ_LUUK01000180.1"/>
</dbReference>
<reference evidence="4" key="1">
    <citation type="submission" date="2016-03" db="EMBL/GenBank/DDBJ databases">
        <authorList>
            <person name="Heylen K."/>
            <person name="De Vos P."/>
            <person name="Vekeman B."/>
        </authorList>
    </citation>
    <scope>NUCLEOTIDE SEQUENCE [LARGE SCALE GENOMIC DNA]</scope>
    <source>
        <strain evidence="4">R-45383</strain>
    </source>
</reference>
<organism evidence="3 4">
    <name type="scientific">Methylomonas koyamae</name>
    <dbReference type="NCBI Taxonomy" id="702114"/>
    <lineage>
        <taxon>Bacteria</taxon>
        <taxon>Pseudomonadati</taxon>
        <taxon>Pseudomonadota</taxon>
        <taxon>Gammaproteobacteria</taxon>
        <taxon>Methylococcales</taxon>
        <taxon>Methylococcaceae</taxon>
        <taxon>Methylomonas</taxon>
    </lineage>
</organism>
<accession>A0A177NG89</accession>
<keyword evidence="4" id="KW-1185">Reference proteome</keyword>
<dbReference type="InterPro" id="IPR050356">
    <property type="entry name" value="SulA_CellDiv_inhibitor"/>
</dbReference>
<dbReference type="PANTHER" id="PTHR35369:SF2">
    <property type="entry name" value="BLR3025 PROTEIN"/>
    <property type="match status" value="1"/>
</dbReference>
<evidence type="ECO:0000256" key="1">
    <source>
        <dbReference type="ARBA" id="ARBA00022763"/>
    </source>
</evidence>
<dbReference type="Gene3D" id="3.40.1170.60">
    <property type="match status" value="1"/>
</dbReference>
<name>A0A177NG89_9GAMM</name>
<dbReference type="PANTHER" id="PTHR35369">
    <property type="entry name" value="BLR3025 PROTEIN-RELATED"/>
    <property type="match status" value="1"/>
</dbReference>
<dbReference type="GO" id="GO:0006281">
    <property type="term" value="P:DNA repair"/>
    <property type="evidence" value="ECO:0007669"/>
    <property type="project" value="InterPro"/>
</dbReference>
<dbReference type="Pfam" id="PF00817">
    <property type="entry name" value="IMS"/>
    <property type="match status" value="1"/>
</dbReference>
<dbReference type="CDD" id="cd03468">
    <property type="entry name" value="PolY_like"/>
    <property type="match status" value="1"/>
</dbReference>
<dbReference type="AlphaFoldDB" id="A0A177NG89"/>
<proteinExistence type="predicted"/>
<protein>
    <recommendedName>
        <fullName evidence="2">UmuC domain-containing protein</fullName>
    </recommendedName>
</protein>
<evidence type="ECO:0000313" key="4">
    <source>
        <dbReference type="Proteomes" id="UP000077628"/>
    </source>
</evidence>
<keyword evidence="1" id="KW-0227">DNA damage</keyword>
<dbReference type="EMBL" id="LUUK01000180">
    <property type="protein sequence ID" value="OAI17108.1"/>
    <property type="molecule type" value="Genomic_DNA"/>
</dbReference>
<dbReference type="SUPFAM" id="SSF56672">
    <property type="entry name" value="DNA/RNA polymerases"/>
    <property type="match status" value="1"/>
</dbReference>
<evidence type="ECO:0000259" key="2">
    <source>
        <dbReference type="Pfam" id="PF00817"/>
    </source>
</evidence>